<protein>
    <submittedName>
        <fullName evidence="3">Oxidoreductase YjmC</fullName>
    </submittedName>
    <submittedName>
        <fullName evidence="4">Ureidoglycolate dehydrogenase (NAD+)</fullName>
    </submittedName>
</protein>
<accession>A0A1H2V1N1</accession>
<keyword evidence="5" id="KW-1185">Reference proteome</keyword>
<reference evidence="4" key="2">
    <citation type="submission" date="2016-10" db="EMBL/GenBank/DDBJ databases">
        <authorList>
            <person name="de Groot N.N."/>
        </authorList>
    </citation>
    <scope>NUCLEOTIDE SEQUENCE [LARGE SCALE GENOMIC DNA]</scope>
    <source>
        <strain evidence="4">DSM 12489</strain>
    </source>
</reference>
<dbReference type="EMBL" id="BSRA01000006">
    <property type="protein sequence ID" value="GLV13655.1"/>
    <property type="molecule type" value="Genomic_DNA"/>
</dbReference>
<dbReference type="InterPro" id="IPR043143">
    <property type="entry name" value="Mal/L-sulf/L-lact_DH-like_NADP"/>
</dbReference>
<dbReference type="STRING" id="89784.SAMN04489725_109108"/>
<dbReference type="PANTHER" id="PTHR11091:SF0">
    <property type="entry name" value="MALATE DEHYDROGENASE"/>
    <property type="match status" value="1"/>
</dbReference>
<dbReference type="EMBL" id="FNOJ01000009">
    <property type="protein sequence ID" value="SDW62180.1"/>
    <property type="molecule type" value="Genomic_DNA"/>
</dbReference>
<evidence type="ECO:0000256" key="1">
    <source>
        <dbReference type="ARBA" id="ARBA00006056"/>
    </source>
</evidence>
<dbReference type="InterPro" id="IPR043144">
    <property type="entry name" value="Mal/L-sulf/L-lact_DH-like_ah"/>
</dbReference>
<dbReference type="Proteomes" id="UP000182589">
    <property type="component" value="Unassembled WGS sequence"/>
</dbReference>
<dbReference type="NCBIfam" id="NF011599">
    <property type="entry name" value="PRK15025.1"/>
    <property type="match status" value="1"/>
</dbReference>
<proteinExistence type="inferred from homology"/>
<dbReference type="RefSeq" id="WP_074693204.1">
    <property type="nucleotide sequence ID" value="NZ_BSRA01000006.1"/>
</dbReference>
<dbReference type="Proteomes" id="UP001157137">
    <property type="component" value="Unassembled WGS sequence"/>
</dbReference>
<keyword evidence="2" id="KW-0560">Oxidoreductase</keyword>
<name>A0A1H2V1N1_9BACL</name>
<dbReference type="SUPFAM" id="SSF89733">
    <property type="entry name" value="L-sulfolactate dehydrogenase-like"/>
    <property type="match status" value="1"/>
</dbReference>
<reference evidence="5" key="1">
    <citation type="submission" date="2016-10" db="EMBL/GenBank/DDBJ databases">
        <authorList>
            <person name="Varghese N."/>
        </authorList>
    </citation>
    <scope>NUCLEOTIDE SEQUENCE [LARGE SCALE GENOMIC DNA]</scope>
    <source>
        <strain evidence="5">DSM 12489</strain>
    </source>
</reference>
<dbReference type="PANTHER" id="PTHR11091">
    <property type="entry name" value="OXIDOREDUCTASE-RELATED"/>
    <property type="match status" value="1"/>
</dbReference>
<dbReference type="Gene3D" id="1.10.1530.10">
    <property type="match status" value="1"/>
</dbReference>
<dbReference type="Pfam" id="PF02615">
    <property type="entry name" value="Ldh_2"/>
    <property type="match status" value="1"/>
</dbReference>
<dbReference type="InterPro" id="IPR036111">
    <property type="entry name" value="Mal/L-sulfo/L-lacto_DH-like_sf"/>
</dbReference>
<dbReference type="Gene3D" id="3.30.1370.60">
    <property type="entry name" value="Hypothetical oxidoreductase yiak, domain 2"/>
    <property type="match status" value="1"/>
</dbReference>
<dbReference type="InterPro" id="IPR003767">
    <property type="entry name" value="Malate/L-lactate_DH-like"/>
</dbReference>
<dbReference type="GO" id="GO:0016491">
    <property type="term" value="F:oxidoreductase activity"/>
    <property type="evidence" value="ECO:0007669"/>
    <property type="project" value="UniProtKB-KW"/>
</dbReference>
<evidence type="ECO:0000256" key="2">
    <source>
        <dbReference type="ARBA" id="ARBA00023002"/>
    </source>
</evidence>
<gene>
    <name evidence="3" type="primary">yjmC</name>
    <name evidence="3" type="ORF">Heshes_13390</name>
    <name evidence="4" type="ORF">SAMN04489725_109108</name>
</gene>
<evidence type="ECO:0000313" key="5">
    <source>
        <dbReference type="Proteomes" id="UP000182589"/>
    </source>
</evidence>
<dbReference type="AlphaFoldDB" id="A0A1H2V1N1"/>
<reference evidence="3" key="3">
    <citation type="submission" date="2023-02" db="EMBL/GenBank/DDBJ databases">
        <title>Proposal of a novel subspecies: Alicyclobacillus hesperidum subspecies aegle.</title>
        <authorList>
            <person name="Goto K."/>
            <person name="Fujii T."/>
            <person name="Yasui K."/>
            <person name="Mochida K."/>
            <person name="Kato-Tanaka Y."/>
            <person name="Morohoshi S."/>
            <person name="An S.Y."/>
            <person name="Kasai H."/>
            <person name="Yokota A."/>
        </authorList>
    </citation>
    <scope>NUCLEOTIDE SEQUENCE</scope>
    <source>
        <strain evidence="3">DSM 12766</strain>
    </source>
</reference>
<evidence type="ECO:0000313" key="3">
    <source>
        <dbReference type="EMBL" id="GLV13655.1"/>
    </source>
</evidence>
<comment type="similarity">
    <text evidence="1">Belongs to the LDH2/MDH2 oxidoreductase family.</text>
</comment>
<sequence>MADVTVSHADLRRMVQSALSGAGVPRDTAGVVADVLVHADLRGVHSHGVLRTEHYVHRVRAGGLNPHATPRFRQTGATAGLVDGDDGFGHVVGKFAMERAVELAAVHGIGFVGVHNSSHCGALSYFVQMAADAGFIGVAMTHTDACVVPFGGRRPFFGTNPIAFAFPAKRHPPIILDMATSEVAFGKVLQAREVGKQIPTSWGVDAEGRPTADPSAVTALLPLGGAKGYGLALAIDVLSGILTGATFGPHIVPMYGEYEQMRKLGHLFMALDPGLFHNRDAFVEAVDQMIDELHQEPAAAGFAEVLVPGEPEQRKEALYREQGVPVPESVYRYLATAAHHDVSDQSEG</sequence>
<organism evidence="4 5">
    <name type="scientific">Alicyclobacillus hesperidum</name>
    <dbReference type="NCBI Taxonomy" id="89784"/>
    <lineage>
        <taxon>Bacteria</taxon>
        <taxon>Bacillati</taxon>
        <taxon>Bacillota</taxon>
        <taxon>Bacilli</taxon>
        <taxon>Bacillales</taxon>
        <taxon>Alicyclobacillaceae</taxon>
        <taxon>Alicyclobacillus</taxon>
    </lineage>
</organism>
<evidence type="ECO:0000313" key="4">
    <source>
        <dbReference type="EMBL" id="SDW62180.1"/>
    </source>
</evidence>